<dbReference type="Gene3D" id="3.40.50.2020">
    <property type="match status" value="1"/>
</dbReference>
<accession>A0ABT8N0W6</accession>
<proteinExistence type="inferred from homology"/>
<name>A0ABT8N0W6_9BACL</name>
<dbReference type="CDD" id="cd06223">
    <property type="entry name" value="PRTases_typeI"/>
    <property type="match status" value="1"/>
</dbReference>
<evidence type="ECO:0000313" key="3">
    <source>
        <dbReference type="Proteomes" id="UP001172055"/>
    </source>
</evidence>
<comment type="caution">
    <text evidence="2">The sequence shown here is derived from an EMBL/GenBank/DDBJ whole genome shotgun (WGS) entry which is preliminary data.</text>
</comment>
<dbReference type="RefSeq" id="WP_301723114.1">
    <property type="nucleotide sequence ID" value="NZ_JAUJWV010000001.1"/>
</dbReference>
<dbReference type="InterPro" id="IPR029057">
    <property type="entry name" value="PRTase-like"/>
</dbReference>
<dbReference type="SUPFAM" id="SSF53271">
    <property type="entry name" value="PRTase-like"/>
    <property type="match status" value="1"/>
</dbReference>
<dbReference type="Proteomes" id="UP001172055">
    <property type="component" value="Unassembled WGS sequence"/>
</dbReference>
<reference evidence="2 3" key="1">
    <citation type="submission" date="2023-06" db="EMBL/GenBank/DDBJ databases">
        <title>Novel species in genus Planococcus.</title>
        <authorList>
            <person name="Ning S."/>
        </authorList>
    </citation>
    <scope>NUCLEOTIDE SEQUENCE [LARGE SCALE GENOMIC DNA]</scope>
    <source>
        <strain evidence="2 3">N028</strain>
    </source>
</reference>
<organism evidence="2 3">
    <name type="scientific">Planococcus shixiaomingii</name>
    <dbReference type="NCBI Taxonomy" id="3058393"/>
    <lineage>
        <taxon>Bacteria</taxon>
        <taxon>Bacillati</taxon>
        <taxon>Bacillota</taxon>
        <taxon>Bacilli</taxon>
        <taxon>Bacillales</taxon>
        <taxon>Caryophanaceae</taxon>
        <taxon>Planococcus</taxon>
    </lineage>
</organism>
<dbReference type="InterPro" id="IPR051910">
    <property type="entry name" value="ComF/GntX_DNA_util-trans"/>
</dbReference>
<comment type="similarity">
    <text evidence="1">Belongs to the ComF/GntX family.</text>
</comment>
<gene>
    <name evidence="2" type="ORF">QWY14_06920</name>
</gene>
<dbReference type="PANTHER" id="PTHR47505:SF1">
    <property type="entry name" value="DNA UTILIZATION PROTEIN YHGH"/>
    <property type="match status" value="1"/>
</dbReference>
<sequence>MNCYLCEQELPFLPSWRGLFLNEIQQVVCERCKGGFEKINGTVCPICSAPSDSLCKDCIGWETTEYAALLQCGKSLYYYNKPMQNYLHQYKFLQDVVLSEVFASELQEELGKTKATIVPIPMHPDKLRERTFSQVDQMLEAAGLSYLHLLAKSKQVQGKKTKKERMASSDLFTWNGITVPEKILLIDDLYTTGTTIRHAAKVLKRAGAAEISFFSLIRS</sequence>
<dbReference type="EMBL" id="JAUJWV010000001">
    <property type="protein sequence ID" value="MDN7241518.1"/>
    <property type="molecule type" value="Genomic_DNA"/>
</dbReference>
<evidence type="ECO:0000256" key="1">
    <source>
        <dbReference type="ARBA" id="ARBA00008007"/>
    </source>
</evidence>
<protein>
    <submittedName>
        <fullName evidence="2">ComF family protein</fullName>
    </submittedName>
</protein>
<dbReference type="InterPro" id="IPR000836">
    <property type="entry name" value="PRTase_dom"/>
</dbReference>
<keyword evidence="3" id="KW-1185">Reference proteome</keyword>
<evidence type="ECO:0000313" key="2">
    <source>
        <dbReference type="EMBL" id="MDN7241518.1"/>
    </source>
</evidence>
<dbReference type="PANTHER" id="PTHR47505">
    <property type="entry name" value="DNA UTILIZATION PROTEIN YHGH"/>
    <property type="match status" value="1"/>
</dbReference>